<name>A0A501PGT4_9PROT</name>
<dbReference type="SUPFAM" id="SSF52540">
    <property type="entry name" value="P-loop containing nucleoside triphosphate hydrolases"/>
    <property type="match status" value="1"/>
</dbReference>
<dbReference type="PROSITE" id="PS00662">
    <property type="entry name" value="T2SP_E"/>
    <property type="match status" value="1"/>
</dbReference>
<dbReference type="FunFam" id="3.40.50.300:FF:000398">
    <property type="entry name" value="Type IV pilus assembly ATPase PilB"/>
    <property type="match status" value="1"/>
</dbReference>
<dbReference type="Gene3D" id="3.30.300.160">
    <property type="entry name" value="Type II secretion system, protein E, N-terminal domain"/>
    <property type="match status" value="1"/>
</dbReference>
<dbReference type="GO" id="GO:0005524">
    <property type="term" value="F:ATP binding"/>
    <property type="evidence" value="ECO:0007669"/>
    <property type="project" value="UniProtKB-KW"/>
</dbReference>
<dbReference type="InterPro" id="IPR001482">
    <property type="entry name" value="T2SS/T4SS_dom"/>
</dbReference>
<proteinExistence type="inferred from homology"/>
<dbReference type="AlphaFoldDB" id="A0A501PGT4"/>
<dbReference type="Gene3D" id="1.10.40.70">
    <property type="match status" value="1"/>
</dbReference>
<evidence type="ECO:0000256" key="3">
    <source>
        <dbReference type="ARBA" id="ARBA00022840"/>
    </source>
</evidence>
<dbReference type="GO" id="GO:0005886">
    <property type="term" value="C:plasma membrane"/>
    <property type="evidence" value="ECO:0007669"/>
    <property type="project" value="TreeGrafter"/>
</dbReference>
<sequence length="568" mass="62442">MPLDRVGCVPYDFFSNTSVQGSGLGDQFETYLLENGVLSPQALERARKGTTQSGDGLGDVLTRLGLLSESDLVQAYGDVLSLERIDKSSFPGEKIPLEEVSERFLLAQRALPLSTDDKELRLAVADPLEEFTREALEYAIHKKVTYLIAPASEIDLALEELYGDGPAATMEGAGLMEEVDDDIDRLRDLASEAPVIRYVNRLLHQAVSEEASDIHVEPMEASLKIRLRKDGMLEDVENPPHQFRSAITSRLKIMAGLDIAERRLPQDGRIRIAVQGRDIDFRVSTTPTAFGESVVLRILNQHKLELDFTTLGFPEPELGRFRAALDKPHGIILVTGPTGSGKTTTLYAALNVLNRPDRKILTVEDPIEYMLEGVNQVQVNSRIGLGFSSALRSFLRQDPDIMMVGEIRDMETAQIAVQASLTGHLILSTLHTNTAAGAISRLLDMGMEDFLLASTLNLVMGQRLVRKLCGSCKEEVVVEGNKSWRAVGCPSCHQSGYQGRTMIVEVLPISDRIQDLIRSKATTSEIEAQAVAEGMRTMDAQGRELVARGVTSLEELYRVVGEGNNAEI</sequence>
<dbReference type="GO" id="GO:0016887">
    <property type="term" value="F:ATP hydrolysis activity"/>
    <property type="evidence" value="ECO:0007669"/>
    <property type="project" value="TreeGrafter"/>
</dbReference>
<dbReference type="PANTHER" id="PTHR30258">
    <property type="entry name" value="TYPE II SECRETION SYSTEM PROTEIN GSPE-RELATED"/>
    <property type="match status" value="1"/>
</dbReference>
<keyword evidence="6" id="KW-1185">Reference proteome</keyword>
<evidence type="ECO:0000259" key="4">
    <source>
        <dbReference type="PROSITE" id="PS00662"/>
    </source>
</evidence>
<evidence type="ECO:0000313" key="5">
    <source>
        <dbReference type="EMBL" id="TPD59242.1"/>
    </source>
</evidence>
<dbReference type="Gene3D" id="3.40.50.300">
    <property type="entry name" value="P-loop containing nucleotide triphosphate hydrolases"/>
    <property type="match status" value="1"/>
</dbReference>
<dbReference type="Proteomes" id="UP000319148">
    <property type="component" value="Unassembled WGS sequence"/>
</dbReference>
<keyword evidence="2" id="KW-0547">Nucleotide-binding</keyword>
<reference evidence="6" key="1">
    <citation type="submission" date="2019-06" db="EMBL/GenBank/DDBJ databases">
        <title>The complete genome of Emcibacter congregatus ZYLT.</title>
        <authorList>
            <person name="Zhao Z."/>
        </authorList>
    </citation>
    <scope>NUCLEOTIDE SEQUENCE [LARGE SCALE GENOMIC DNA]</scope>
    <source>
        <strain evidence="6">MCCC 1A06723</strain>
    </source>
</reference>
<evidence type="ECO:0000256" key="1">
    <source>
        <dbReference type="ARBA" id="ARBA00006611"/>
    </source>
</evidence>
<dbReference type="InterPro" id="IPR027417">
    <property type="entry name" value="P-loop_NTPase"/>
</dbReference>
<dbReference type="SUPFAM" id="SSF160246">
    <property type="entry name" value="EspE N-terminal domain-like"/>
    <property type="match status" value="1"/>
</dbReference>
<dbReference type="PANTHER" id="PTHR30258:SF2">
    <property type="entry name" value="COMG OPERON PROTEIN 1"/>
    <property type="match status" value="1"/>
</dbReference>
<dbReference type="FunFam" id="3.30.450.90:FF:000001">
    <property type="entry name" value="Type II secretion system ATPase GspE"/>
    <property type="match status" value="1"/>
</dbReference>
<dbReference type="Pfam" id="PF05157">
    <property type="entry name" value="MshEN"/>
    <property type="match status" value="1"/>
</dbReference>
<dbReference type="CDD" id="cd01129">
    <property type="entry name" value="PulE-GspE-like"/>
    <property type="match status" value="1"/>
</dbReference>
<dbReference type="OrthoDB" id="9804785at2"/>
<dbReference type="InterPro" id="IPR037257">
    <property type="entry name" value="T2SS_E_N_sf"/>
</dbReference>
<evidence type="ECO:0000313" key="6">
    <source>
        <dbReference type="Proteomes" id="UP000319148"/>
    </source>
</evidence>
<dbReference type="Pfam" id="PF00437">
    <property type="entry name" value="T2SSE"/>
    <property type="match status" value="1"/>
</dbReference>
<organism evidence="5 6">
    <name type="scientific">Emcibacter nanhaiensis</name>
    <dbReference type="NCBI Taxonomy" id="1505037"/>
    <lineage>
        <taxon>Bacteria</taxon>
        <taxon>Pseudomonadati</taxon>
        <taxon>Pseudomonadota</taxon>
        <taxon>Alphaproteobacteria</taxon>
        <taxon>Emcibacterales</taxon>
        <taxon>Emcibacteraceae</taxon>
        <taxon>Emcibacter</taxon>
    </lineage>
</organism>
<comment type="similarity">
    <text evidence="1">Belongs to the GSP E family.</text>
</comment>
<protein>
    <submittedName>
        <fullName evidence="5">Type II/IV secretion system protein</fullName>
    </submittedName>
</protein>
<dbReference type="InterPro" id="IPR003593">
    <property type="entry name" value="AAA+_ATPase"/>
</dbReference>
<gene>
    <name evidence="5" type="ORF">FIV46_12100</name>
</gene>
<accession>A0A501PGT4</accession>
<keyword evidence="3" id="KW-0067">ATP-binding</keyword>
<evidence type="ECO:0000256" key="2">
    <source>
        <dbReference type="ARBA" id="ARBA00022741"/>
    </source>
</evidence>
<dbReference type="EMBL" id="VFIY01000015">
    <property type="protein sequence ID" value="TPD59242.1"/>
    <property type="molecule type" value="Genomic_DNA"/>
</dbReference>
<dbReference type="SMART" id="SM00382">
    <property type="entry name" value="AAA"/>
    <property type="match status" value="1"/>
</dbReference>
<dbReference type="InterPro" id="IPR007831">
    <property type="entry name" value="T2SS_GspE_N"/>
</dbReference>
<comment type="caution">
    <text evidence="5">The sequence shown here is derived from an EMBL/GenBank/DDBJ whole genome shotgun (WGS) entry which is preliminary data.</text>
</comment>
<dbReference type="Gene3D" id="3.30.450.90">
    <property type="match status" value="1"/>
</dbReference>
<feature type="domain" description="Bacterial type II secretion system protein E" evidence="4">
    <location>
        <begin position="395"/>
        <end position="409"/>
    </location>
</feature>